<protein>
    <submittedName>
        <fullName evidence="1">Uncharacterized protein</fullName>
    </submittedName>
</protein>
<gene>
    <name evidence="1" type="ORF">F0L74_09585</name>
</gene>
<proteinExistence type="predicted"/>
<comment type="caution">
    <text evidence="1">The sequence shown here is derived from an EMBL/GenBank/DDBJ whole genome shotgun (WGS) entry which is preliminary data.</text>
</comment>
<dbReference type="Proteomes" id="UP000324611">
    <property type="component" value="Unassembled WGS sequence"/>
</dbReference>
<evidence type="ECO:0000313" key="1">
    <source>
        <dbReference type="EMBL" id="KAA2242769.1"/>
    </source>
</evidence>
<dbReference type="PROSITE" id="PS51257">
    <property type="entry name" value="PROKAR_LIPOPROTEIN"/>
    <property type="match status" value="1"/>
</dbReference>
<accession>A0A5B2VXL8</accession>
<dbReference type="EMBL" id="VUOC01000002">
    <property type="protein sequence ID" value="KAA2242769.1"/>
    <property type="molecule type" value="Genomic_DNA"/>
</dbReference>
<name>A0A5B2VXL8_9BACT</name>
<sequence>MKKLSVSKLLVLAIITFCGCKKNDDGGTKPETPAYLPLSTVLTSEDGNQQEAVPYDSLSYNPDNTPAELFLEYNGYSHTWHDRIQFFYNDHKQCTSARWYEFDDFYELDSLVYGANKITVFELRADDHELRDSTVISFNSDNQVALLGSKDTVYEDNNGKQLSYTEFTYSGGNPVKVHKHKYNNYAGDPGNVTIEEYTFTYDNHPNAYLSLFSQNPYLMAIMQENVGGIVSLGKNNLTSFSRKDEEGDEAGLNYTNAYDAEGKLATQKATEDQHTYTIQHNYIKAK</sequence>
<dbReference type="AlphaFoldDB" id="A0A5B2VXL8"/>
<organism evidence="1 2">
    <name type="scientific">Chitinophaga agrisoli</name>
    <dbReference type="NCBI Taxonomy" id="2607653"/>
    <lineage>
        <taxon>Bacteria</taxon>
        <taxon>Pseudomonadati</taxon>
        <taxon>Bacteroidota</taxon>
        <taxon>Chitinophagia</taxon>
        <taxon>Chitinophagales</taxon>
        <taxon>Chitinophagaceae</taxon>
        <taxon>Chitinophaga</taxon>
    </lineage>
</organism>
<reference evidence="1 2" key="2">
    <citation type="submission" date="2019-09" db="EMBL/GenBank/DDBJ databases">
        <authorList>
            <person name="Jin C."/>
        </authorList>
    </citation>
    <scope>NUCLEOTIDE SEQUENCE [LARGE SCALE GENOMIC DNA]</scope>
    <source>
        <strain evidence="1 2">BN140078</strain>
    </source>
</reference>
<keyword evidence="2" id="KW-1185">Reference proteome</keyword>
<reference evidence="1 2" key="1">
    <citation type="submission" date="2019-09" db="EMBL/GenBank/DDBJ databases">
        <title>Chitinophaga ginsengihumi sp. nov., isolated from soil of ginseng rhizosphere.</title>
        <authorList>
            <person name="Lee J."/>
        </authorList>
    </citation>
    <scope>NUCLEOTIDE SEQUENCE [LARGE SCALE GENOMIC DNA]</scope>
    <source>
        <strain evidence="1 2">BN140078</strain>
    </source>
</reference>
<dbReference type="RefSeq" id="WP_149837642.1">
    <property type="nucleotide sequence ID" value="NZ_VUOC01000002.1"/>
</dbReference>
<evidence type="ECO:0000313" key="2">
    <source>
        <dbReference type="Proteomes" id="UP000324611"/>
    </source>
</evidence>